<dbReference type="EMBL" id="CP036281">
    <property type="protein sequence ID" value="QDU82318.1"/>
    <property type="molecule type" value="Genomic_DNA"/>
</dbReference>
<protein>
    <submittedName>
        <fullName evidence="2">Uncharacterized protein</fullName>
    </submittedName>
</protein>
<dbReference type="RefSeq" id="WP_144998394.1">
    <property type="nucleotide sequence ID" value="NZ_CP036281.1"/>
</dbReference>
<accession>A0A518CSW5</accession>
<feature type="signal peptide" evidence="1">
    <location>
        <begin position="1"/>
        <end position="19"/>
    </location>
</feature>
<sequence length="171" mass="17802" precursor="true">MKWNFLVMCGLSLSVMGCAGSGDDSPSASVAGDSTYLASIEPTDALPIGKARESAQDEESVTVVGVIGGSHDPFVDGLAAFTVVDPEVPFCSAEEGCPTPWDYCCTQDQVKNNIATVKLVDENGKPLAADARKLLNVKELSTVVVEGKASKDEAGNLTVSASKVFVRSGDK</sequence>
<feature type="chain" id="PRO_5021893334" evidence="1">
    <location>
        <begin position="20"/>
        <end position="171"/>
    </location>
</feature>
<gene>
    <name evidence="2" type="ORF">Pla110_40730</name>
</gene>
<dbReference type="PROSITE" id="PS51257">
    <property type="entry name" value="PROKAR_LIPOPROTEIN"/>
    <property type="match status" value="1"/>
</dbReference>
<reference evidence="2 3" key="1">
    <citation type="submission" date="2019-02" db="EMBL/GenBank/DDBJ databases">
        <title>Deep-cultivation of Planctomycetes and their phenomic and genomic characterization uncovers novel biology.</title>
        <authorList>
            <person name="Wiegand S."/>
            <person name="Jogler M."/>
            <person name="Boedeker C."/>
            <person name="Pinto D."/>
            <person name="Vollmers J."/>
            <person name="Rivas-Marin E."/>
            <person name="Kohn T."/>
            <person name="Peeters S.H."/>
            <person name="Heuer A."/>
            <person name="Rast P."/>
            <person name="Oberbeckmann S."/>
            <person name="Bunk B."/>
            <person name="Jeske O."/>
            <person name="Meyerdierks A."/>
            <person name="Storesund J.E."/>
            <person name="Kallscheuer N."/>
            <person name="Luecker S."/>
            <person name="Lage O.M."/>
            <person name="Pohl T."/>
            <person name="Merkel B.J."/>
            <person name="Hornburger P."/>
            <person name="Mueller R.-W."/>
            <person name="Bruemmer F."/>
            <person name="Labrenz M."/>
            <person name="Spormann A.M."/>
            <person name="Op den Camp H."/>
            <person name="Overmann J."/>
            <person name="Amann R."/>
            <person name="Jetten M.S.M."/>
            <person name="Mascher T."/>
            <person name="Medema M.H."/>
            <person name="Devos D.P."/>
            <person name="Kaster A.-K."/>
            <person name="Ovreas L."/>
            <person name="Rohde M."/>
            <person name="Galperin M.Y."/>
            <person name="Jogler C."/>
        </authorList>
    </citation>
    <scope>NUCLEOTIDE SEQUENCE [LARGE SCALE GENOMIC DNA]</scope>
    <source>
        <strain evidence="2 3">Pla110</strain>
    </source>
</reference>
<proteinExistence type="predicted"/>
<dbReference type="Proteomes" id="UP000317178">
    <property type="component" value="Chromosome"/>
</dbReference>
<dbReference type="AlphaFoldDB" id="A0A518CSW5"/>
<organism evidence="2 3">
    <name type="scientific">Polystyrenella longa</name>
    <dbReference type="NCBI Taxonomy" id="2528007"/>
    <lineage>
        <taxon>Bacteria</taxon>
        <taxon>Pseudomonadati</taxon>
        <taxon>Planctomycetota</taxon>
        <taxon>Planctomycetia</taxon>
        <taxon>Planctomycetales</taxon>
        <taxon>Planctomycetaceae</taxon>
        <taxon>Polystyrenella</taxon>
    </lineage>
</organism>
<keyword evidence="3" id="KW-1185">Reference proteome</keyword>
<evidence type="ECO:0000313" key="3">
    <source>
        <dbReference type="Proteomes" id="UP000317178"/>
    </source>
</evidence>
<evidence type="ECO:0000313" key="2">
    <source>
        <dbReference type="EMBL" id="QDU82318.1"/>
    </source>
</evidence>
<dbReference type="KEGG" id="plon:Pla110_40730"/>
<evidence type="ECO:0000256" key="1">
    <source>
        <dbReference type="SAM" id="SignalP"/>
    </source>
</evidence>
<dbReference type="OrthoDB" id="278607at2"/>
<name>A0A518CSW5_9PLAN</name>
<keyword evidence="1" id="KW-0732">Signal</keyword>